<dbReference type="KEGG" id="sind:105172557"/>
<dbReference type="RefSeq" id="XP_011092344.1">
    <property type="nucleotide sequence ID" value="XM_011094042.2"/>
</dbReference>
<proteinExistence type="predicted"/>
<protein>
    <submittedName>
        <fullName evidence="2">Uncharacterized protein LOC105172557</fullName>
    </submittedName>
</protein>
<dbReference type="OrthoDB" id="691840at2759"/>
<dbReference type="Proteomes" id="UP000504604">
    <property type="component" value="Linkage group LG10"/>
</dbReference>
<gene>
    <name evidence="2" type="primary">LOC105172557</name>
</gene>
<dbReference type="Gramene" id="SIN_1026041.t">
    <property type="protein sequence ID" value="SIN_1026041.t"/>
    <property type="gene ID" value="SIN_1026041"/>
</dbReference>
<dbReference type="InParanoid" id="A0A6I9TY94"/>
<sequence length="325" mass="36983">MIMSHNHSSVHAFLNFLARDLDNLDHLFLSHNFILSAAFLQHVLSSLRSFHSHLTLLVHNLNLPLGDKWLDEYMDESSRLWEASHLLKSGLSATEKYSSSAANIPSLLHDHRALNPQLSRQVIRAINGCQREITALQEENKSTAEAKLQTLSLRLKETVLAESKFNKYNGFRGVLHAMRNVNTLLLLILLSGLVYYWPEMSFYQSTHHEGSSLFGSTKFMVSTGKLHQRIANAMSRLQVQPGILLYELQRAKFAMDEVKMEMERVLDHDYEVDDQSDVIDEKVGELRSCLAGLQCGVEEIVGQVDDLLDEIVEGRKKLLDMCSHR</sequence>
<evidence type="ECO:0000313" key="2">
    <source>
        <dbReference type="RefSeq" id="XP_011092344.1"/>
    </source>
</evidence>
<reference evidence="2" key="1">
    <citation type="submission" date="2025-08" db="UniProtKB">
        <authorList>
            <consortium name="RefSeq"/>
        </authorList>
    </citation>
    <scope>IDENTIFICATION</scope>
</reference>
<dbReference type="AlphaFoldDB" id="A0A6I9TY94"/>
<keyword evidence="1" id="KW-1185">Reference proteome</keyword>
<evidence type="ECO:0000313" key="1">
    <source>
        <dbReference type="Proteomes" id="UP000504604"/>
    </source>
</evidence>
<dbReference type="PANTHER" id="PTHR31509">
    <property type="entry name" value="BPS1-LIKE PROTEIN"/>
    <property type="match status" value="1"/>
</dbReference>
<accession>A0A6I9TY94</accession>
<name>A0A6I9TY94_SESIN</name>
<organism evidence="1 2">
    <name type="scientific">Sesamum indicum</name>
    <name type="common">Oriental sesame</name>
    <name type="synonym">Sesamum orientale</name>
    <dbReference type="NCBI Taxonomy" id="4182"/>
    <lineage>
        <taxon>Eukaryota</taxon>
        <taxon>Viridiplantae</taxon>
        <taxon>Streptophyta</taxon>
        <taxon>Embryophyta</taxon>
        <taxon>Tracheophyta</taxon>
        <taxon>Spermatophyta</taxon>
        <taxon>Magnoliopsida</taxon>
        <taxon>eudicotyledons</taxon>
        <taxon>Gunneridae</taxon>
        <taxon>Pentapetalae</taxon>
        <taxon>asterids</taxon>
        <taxon>lamiids</taxon>
        <taxon>Lamiales</taxon>
        <taxon>Pedaliaceae</taxon>
        <taxon>Sesamum</taxon>
    </lineage>
</organism>
<dbReference type="GeneID" id="105172557"/>